<keyword evidence="3" id="KW-0812">Transmembrane</keyword>
<keyword evidence="3" id="KW-0472">Membrane</keyword>
<evidence type="ECO:0000256" key="1">
    <source>
        <dbReference type="ARBA" id="ARBA00004586"/>
    </source>
</evidence>
<feature type="transmembrane region" description="Helical" evidence="3">
    <location>
        <begin position="366"/>
        <end position="387"/>
    </location>
</feature>
<sequence length="683" mass="75451">MALSKWQEIKAATMSGRDGSPKISLALLKGRSSNQSVPSISFRFNPSAENITQVSDPEEELDDISCDVSLGSSLEANSAGVLRVESLRDSSPVKESFGRSFGKRSSSLDSNSAPLVDPAPTKSSESGGLLSRLTKTFEDKINEIRKEKEKDVKGEKDKEKDRLGISGEGSTESDGGSASGDKSPTSKDNRKSIDIVQRAVDDSKSLKAELTGSPPKSKTSIVQDITEHTSKIKSEFGNIRPKLSELRHRRSSKDSSRNSKDTTKNKTFPFTSLLGRDEGLGEEMLLECDEVEVDRAVEAQEDASLFHEDLAVADPGDTPTEKDKESADQSKSQTPKPSPKKRKPSLQAEVVKDLTLREQFLQLVNMLPVSVSVLSKISVAVFFLCFILPMPRFLAGLFVGIMVSGIIFYCLLHFLLPPTPELPPVDDGPVLLTLPAYEDQQLYKGWMNELEGDYSPDTYHVTLTHSVLLRLQGSKLQMDHPRGKVPKHARLKEEIRNLAFTHHREYDIAGCQVMLMPRNLPRRWLWSRKYPICIRLQCGSKESSPSPMSIASTPTGSAHGSPTHFASSHLGRQGSSESVEGNWSLDNNKSSGEDDLMTSSLDMASFEEVTPDMCQEKSLYLFARSDREKDDWFRRLVAASELAVKPQSSPSHKPSNQEVGDTILLEGIPETLFNQGKEHQQAR</sequence>
<name>A0A8J5NDT4_HOMAM</name>
<dbReference type="EMBL" id="JAHLQT010002318">
    <property type="protein sequence ID" value="KAG7177433.1"/>
    <property type="molecule type" value="Genomic_DNA"/>
</dbReference>
<feature type="compositionally biased region" description="Low complexity" evidence="2">
    <location>
        <begin position="98"/>
        <end position="107"/>
    </location>
</feature>
<feature type="compositionally biased region" description="Basic and acidic residues" evidence="2">
    <location>
        <begin position="242"/>
        <end position="264"/>
    </location>
</feature>
<dbReference type="PANTHER" id="PTHR13466">
    <property type="entry name" value="TEX2 PROTEIN-RELATED"/>
    <property type="match status" value="1"/>
</dbReference>
<feature type="compositionally biased region" description="Basic and acidic residues" evidence="2">
    <location>
        <begin position="319"/>
        <end position="328"/>
    </location>
</feature>
<feature type="region of interest" description="Disordered" evidence="2">
    <location>
        <begin position="643"/>
        <end position="683"/>
    </location>
</feature>
<dbReference type="GO" id="GO:0008289">
    <property type="term" value="F:lipid binding"/>
    <property type="evidence" value="ECO:0007669"/>
    <property type="project" value="TreeGrafter"/>
</dbReference>
<feature type="region of interest" description="Disordered" evidence="2">
    <location>
        <begin position="86"/>
        <end position="274"/>
    </location>
</feature>
<feature type="compositionally biased region" description="Polar residues" evidence="2">
    <location>
        <begin position="214"/>
        <end position="223"/>
    </location>
</feature>
<dbReference type="Proteomes" id="UP000747542">
    <property type="component" value="Unassembled WGS sequence"/>
</dbReference>
<evidence type="ECO:0000313" key="5">
    <source>
        <dbReference type="Proteomes" id="UP000747542"/>
    </source>
</evidence>
<feature type="compositionally biased region" description="Basic and acidic residues" evidence="2">
    <location>
        <begin position="225"/>
        <end position="234"/>
    </location>
</feature>
<comment type="subcellular location">
    <subcellularLocation>
        <location evidence="1">Endoplasmic reticulum membrane</location>
    </subcellularLocation>
</comment>
<gene>
    <name evidence="4" type="primary">Tex2-L1</name>
    <name evidence="4" type="ORF">Hamer_G016726</name>
</gene>
<dbReference type="PANTHER" id="PTHR13466:SF0">
    <property type="entry name" value="SMP-LTD DOMAIN-CONTAINING PROTEIN"/>
    <property type="match status" value="1"/>
</dbReference>
<keyword evidence="5" id="KW-1185">Reference proteome</keyword>
<accession>A0A8J5NDT4</accession>
<dbReference type="GO" id="GO:0005789">
    <property type="term" value="C:endoplasmic reticulum membrane"/>
    <property type="evidence" value="ECO:0007669"/>
    <property type="project" value="UniProtKB-SubCell"/>
</dbReference>
<feature type="compositionally biased region" description="Polar residues" evidence="2">
    <location>
        <begin position="540"/>
        <end position="566"/>
    </location>
</feature>
<feature type="non-terminal residue" evidence="4">
    <location>
        <position position="683"/>
    </location>
</feature>
<feature type="compositionally biased region" description="Polar residues" evidence="2">
    <location>
        <begin position="573"/>
        <end position="590"/>
    </location>
</feature>
<dbReference type="AlphaFoldDB" id="A0A8J5NDT4"/>
<feature type="compositionally biased region" description="Low complexity" evidence="2">
    <location>
        <begin position="168"/>
        <end position="181"/>
    </location>
</feature>
<proteinExistence type="predicted"/>
<comment type="caution">
    <text evidence="4">The sequence shown here is derived from an EMBL/GenBank/DDBJ whole genome shotgun (WGS) entry which is preliminary data.</text>
</comment>
<feature type="region of interest" description="Disordered" evidence="2">
    <location>
        <begin position="540"/>
        <end position="595"/>
    </location>
</feature>
<feature type="region of interest" description="Disordered" evidence="2">
    <location>
        <begin position="308"/>
        <end position="347"/>
    </location>
</feature>
<organism evidence="4 5">
    <name type="scientific">Homarus americanus</name>
    <name type="common">American lobster</name>
    <dbReference type="NCBI Taxonomy" id="6706"/>
    <lineage>
        <taxon>Eukaryota</taxon>
        <taxon>Metazoa</taxon>
        <taxon>Ecdysozoa</taxon>
        <taxon>Arthropoda</taxon>
        <taxon>Crustacea</taxon>
        <taxon>Multicrustacea</taxon>
        <taxon>Malacostraca</taxon>
        <taxon>Eumalacostraca</taxon>
        <taxon>Eucarida</taxon>
        <taxon>Decapoda</taxon>
        <taxon>Pleocyemata</taxon>
        <taxon>Astacidea</taxon>
        <taxon>Nephropoidea</taxon>
        <taxon>Nephropidae</taxon>
        <taxon>Homarus</taxon>
    </lineage>
</organism>
<evidence type="ECO:0000256" key="2">
    <source>
        <dbReference type="SAM" id="MobiDB-lite"/>
    </source>
</evidence>
<feature type="compositionally biased region" description="Basic and acidic residues" evidence="2">
    <location>
        <begin position="135"/>
        <end position="163"/>
    </location>
</feature>
<keyword evidence="3" id="KW-1133">Transmembrane helix</keyword>
<feature type="transmembrane region" description="Helical" evidence="3">
    <location>
        <begin position="394"/>
        <end position="416"/>
    </location>
</feature>
<evidence type="ECO:0000313" key="4">
    <source>
        <dbReference type="EMBL" id="KAG7177433.1"/>
    </source>
</evidence>
<reference evidence="4" key="1">
    <citation type="journal article" date="2021" name="Sci. Adv.">
        <title>The American lobster genome reveals insights on longevity, neural, and immune adaptations.</title>
        <authorList>
            <person name="Polinski J.M."/>
            <person name="Zimin A.V."/>
            <person name="Clark K.F."/>
            <person name="Kohn A.B."/>
            <person name="Sadowski N."/>
            <person name="Timp W."/>
            <person name="Ptitsyn A."/>
            <person name="Khanna P."/>
            <person name="Romanova D.Y."/>
            <person name="Williams P."/>
            <person name="Greenwood S.J."/>
            <person name="Moroz L.L."/>
            <person name="Walt D.R."/>
            <person name="Bodnar A.G."/>
        </authorList>
    </citation>
    <scope>NUCLEOTIDE SEQUENCE</scope>
    <source>
        <strain evidence="4">GMGI-L3</strain>
    </source>
</reference>
<protein>
    <submittedName>
        <fullName evidence="4">Testis-expressed protein 2-like 1</fullName>
    </submittedName>
</protein>
<feature type="compositionally biased region" description="Polar residues" evidence="2">
    <location>
        <begin position="646"/>
        <end position="659"/>
    </location>
</feature>
<evidence type="ECO:0000256" key="3">
    <source>
        <dbReference type="SAM" id="Phobius"/>
    </source>
</evidence>
<feature type="compositionally biased region" description="Basic and acidic residues" evidence="2">
    <location>
        <begin position="184"/>
        <end position="207"/>
    </location>
</feature>